<dbReference type="Gene3D" id="1.20.1090.10">
    <property type="entry name" value="Dehydroquinate synthase-like - alpha domain"/>
    <property type="match status" value="1"/>
</dbReference>
<dbReference type="Proteomes" id="UP000229730">
    <property type="component" value="Unassembled WGS sequence"/>
</dbReference>
<dbReference type="InterPro" id="IPR035873">
    <property type="entry name" value="PhpC"/>
</dbReference>
<dbReference type="InParanoid" id="A0A2G4YVA3"/>
<dbReference type="GO" id="GO:0004022">
    <property type="term" value="F:alcohol dehydrogenase (NAD+) activity"/>
    <property type="evidence" value="ECO:0007669"/>
    <property type="project" value="TreeGrafter"/>
</dbReference>
<dbReference type="CDD" id="cd08182">
    <property type="entry name" value="HEPD"/>
    <property type="match status" value="1"/>
</dbReference>
<dbReference type="AlphaFoldDB" id="A0A2G4YVA3"/>
<evidence type="ECO:0000313" key="5">
    <source>
        <dbReference type="Proteomes" id="UP000229730"/>
    </source>
</evidence>
<feature type="domain" description="Alcohol dehydrogenase iron-type/glycerol dehydrogenase GldA" evidence="2">
    <location>
        <begin position="9"/>
        <end position="170"/>
    </location>
</feature>
<sequence length="379" mass="41664">MEHTIRIAHQNAFAVVADHLRQLENNHVLIVGSARSCRDTGIIEALRRHMPDLVIDQFGDFSPNPDFQEVWRGCRMLKKSGAAAVISLGGGTAMDIAKSMVGLHQLDEPAARTVICNGGRDLSASTLSHIALPTTAGSGSEATHFAVVYLDGIKYSLASAHLMPTLSIIDGTLTRGMPRALAASSAMDALCQAIESYWAVAATKESMLYATRAIELLKLYMLPAINDQTSEAQNRIAEAACLAGQAINITKTTAAHAFSYYLTHQHGIPHGHAVSFCLPAVARVNYEAEEDFLTPGDLQARFQKLFQLTGVATLDEFTQWFKNLMGQIGLVTNPEMMGFDFDKEEQAFLRSVNLERLKNNPAPLDMKKFIQYFKENRHR</sequence>
<dbReference type="InterPro" id="IPR056798">
    <property type="entry name" value="ADH_Fe_C"/>
</dbReference>
<dbReference type="PROSITE" id="PS00913">
    <property type="entry name" value="ADH_IRON_1"/>
    <property type="match status" value="1"/>
</dbReference>
<feature type="domain" description="Fe-containing alcohol dehydrogenase-like C-terminal" evidence="3">
    <location>
        <begin position="183"/>
        <end position="374"/>
    </location>
</feature>
<gene>
    <name evidence="4" type="ORF">CRD36_06240</name>
</gene>
<dbReference type="SUPFAM" id="SSF56796">
    <property type="entry name" value="Dehydroquinate synthase-like"/>
    <property type="match status" value="1"/>
</dbReference>
<dbReference type="GO" id="GO:0017000">
    <property type="term" value="P:antibiotic biosynthetic process"/>
    <property type="evidence" value="ECO:0007669"/>
    <property type="project" value="InterPro"/>
</dbReference>
<protein>
    <submittedName>
        <fullName evidence="4">Uncharacterized protein</fullName>
    </submittedName>
</protein>
<comment type="caution">
    <text evidence="4">The sequence shown here is derived from an EMBL/GenBank/DDBJ whole genome shotgun (WGS) entry which is preliminary data.</text>
</comment>
<dbReference type="EMBL" id="PDEM01000009">
    <property type="protein sequence ID" value="PHZ86261.1"/>
    <property type="molecule type" value="Genomic_DNA"/>
</dbReference>
<dbReference type="PANTHER" id="PTHR11496:SF103">
    <property type="entry name" value="DEHYDROGENASE, PUTATIVE-RELATED"/>
    <property type="match status" value="1"/>
</dbReference>
<proteinExistence type="predicted"/>
<organism evidence="4 5">
    <name type="scientific">Paremcibacter congregatus</name>
    <dbReference type="NCBI Taxonomy" id="2043170"/>
    <lineage>
        <taxon>Bacteria</taxon>
        <taxon>Pseudomonadati</taxon>
        <taxon>Pseudomonadota</taxon>
        <taxon>Alphaproteobacteria</taxon>
        <taxon>Emcibacterales</taxon>
        <taxon>Emcibacteraceae</taxon>
        <taxon>Paremcibacter</taxon>
    </lineage>
</organism>
<dbReference type="Pfam" id="PF25137">
    <property type="entry name" value="ADH_Fe_C"/>
    <property type="match status" value="1"/>
</dbReference>
<dbReference type="InterPro" id="IPR018211">
    <property type="entry name" value="ADH_Fe_CS"/>
</dbReference>
<evidence type="ECO:0000259" key="2">
    <source>
        <dbReference type="Pfam" id="PF00465"/>
    </source>
</evidence>
<accession>A0A2G4YVA3</accession>
<dbReference type="FunCoup" id="A0A2G4YVA3">
    <property type="interactions" value="536"/>
</dbReference>
<dbReference type="Gene3D" id="3.40.50.1970">
    <property type="match status" value="1"/>
</dbReference>
<dbReference type="GO" id="GO:0046872">
    <property type="term" value="F:metal ion binding"/>
    <property type="evidence" value="ECO:0007669"/>
    <property type="project" value="InterPro"/>
</dbReference>
<dbReference type="InterPro" id="IPR001670">
    <property type="entry name" value="ADH_Fe/GldA"/>
</dbReference>
<name>A0A2G4YVA3_9PROT</name>
<dbReference type="Pfam" id="PF00465">
    <property type="entry name" value="Fe-ADH"/>
    <property type="match status" value="1"/>
</dbReference>
<evidence type="ECO:0000259" key="3">
    <source>
        <dbReference type="Pfam" id="PF25137"/>
    </source>
</evidence>
<dbReference type="PANTHER" id="PTHR11496">
    <property type="entry name" value="ALCOHOL DEHYDROGENASE"/>
    <property type="match status" value="1"/>
</dbReference>
<reference evidence="4 5" key="1">
    <citation type="submission" date="2017-10" db="EMBL/GenBank/DDBJ databases">
        <title>Frigbacter circumglobatus gen. nov. sp. nov., isolated from sediment cultured in situ.</title>
        <authorList>
            <person name="Zhao Z."/>
        </authorList>
    </citation>
    <scope>NUCLEOTIDE SEQUENCE [LARGE SCALE GENOMIC DNA]</scope>
    <source>
        <strain evidence="4 5">ZYL</strain>
    </source>
</reference>
<dbReference type="OrthoDB" id="9815791at2"/>
<dbReference type="InterPro" id="IPR039697">
    <property type="entry name" value="Alcohol_dehydrogenase_Fe"/>
</dbReference>
<keyword evidence="1" id="KW-0560">Oxidoreductase</keyword>
<dbReference type="RefSeq" id="WP_099471845.1">
    <property type="nucleotide sequence ID" value="NZ_CP041025.1"/>
</dbReference>
<evidence type="ECO:0000256" key="1">
    <source>
        <dbReference type="ARBA" id="ARBA00023002"/>
    </source>
</evidence>
<keyword evidence="5" id="KW-1185">Reference proteome</keyword>
<evidence type="ECO:0000313" key="4">
    <source>
        <dbReference type="EMBL" id="PHZ86261.1"/>
    </source>
</evidence>